<evidence type="ECO:0000313" key="1">
    <source>
        <dbReference type="EMBL" id="KAF2501208.1"/>
    </source>
</evidence>
<dbReference type="Gene3D" id="1.25.40.20">
    <property type="entry name" value="Ankyrin repeat-containing domain"/>
    <property type="match status" value="1"/>
</dbReference>
<proteinExistence type="predicted"/>
<dbReference type="Gene3D" id="3.40.630.30">
    <property type="match status" value="1"/>
</dbReference>
<dbReference type="SUPFAM" id="SSF48403">
    <property type="entry name" value="Ankyrin repeat"/>
    <property type="match status" value="1"/>
</dbReference>
<organism evidence="1 2">
    <name type="scientific">Lophium mytilinum</name>
    <dbReference type="NCBI Taxonomy" id="390894"/>
    <lineage>
        <taxon>Eukaryota</taxon>
        <taxon>Fungi</taxon>
        <taxon>Dikarya</taxon>
        <taxon>Ascomycota</taxon>
        <taxon>Pezizomycotina</taxon>
        <taxon>Dothideomycetes</taxon>
        <taxon>Pleosporomycetidae</taxon>
        <taxon>Mytilinidiales</taxon>
        <taxon>Mytilinidiaceae</taxon>
        <taxon>Lophium</taxon>
    </lineage>
</organism>
<name>A0A6A6R901_9PEZI</name>
<dbReference type="AlphaFoldDB" id="A0A6A6R901"/>
<dbReference type="InterPro" id="IPR036770">
    <property type="entry name" value="Ankyrin_rpt-contain_sf"/>
</dbReference>
<keyword evidence="2" id="KW-1185">Reference proteome</keyword>
<reference evidence="1" key="1">
    <citation type="journal article" date="2020" name="Stud. Mycol.">
        <title>101 Dothideomycetes genomes: a test case for predicting lifestyles and emergence of pathogens.</title>
        <authorList>
            <person name="Haridas S."/>
            <person name="Albert R."/>
            <person name="Binder M."/>
            <person name="Bloem J."/>
            <person name="Labutti K."/>
            <person name="Salamov A."/>
            <person name="Andreopoulos B."/>
            <person name="Baker S."/>
            <person name="Barry K."/>
            <person name="Bills G."/>
            <person name="Bluhm B."/>
            <person name="Cannon C."/>
            <person name="Castanera R."/>
            <person name="Culley D."/>
            <person name="Daum C."/>
            <person name="Ezra D."/>
            <person name="Gonzalez J."/>
            <person name="Henrissat B."/>
            <person name="Kuo A."/>
            <person name="Liang C."/>
            <person name="Lipzen A."/>
            <person name="Lutzoni F."/>
            <person name="Magnuson J."/>
            <person name="Mondo S."/>
            <person name="Nolan M."/>
            <person name="Ohm R."/>
            <person name="Pangilinan J."/>
            <person name="Park H.-J."/>
            <person name="Ramirez L."/>
            <person name="Alfaro M."/>
            <person name="Sun H."/>
            <person name="Tritt A."/>
            <person name="Yoshinaga Y."/>
            <person name="Zwiers L.-H."/>
            <person name="Turgeon B."/>
            <person name="Goodwin S."/>
            <person name="Spatafora J."/>
            <person name="Crous P."/>
            <person name="Grigoriev I."/>
        </authorList>
    </citation>
    <scope>NUCLEOTIDE SEQUENCE</scope>
    <source>
        <strain evidence="1">CBS 269.34</strain>
    </source>
</reference>
<evidence type="ECO:0000313" key="2">
    <source>
        <dbReference type="Proteomes" id="UP000799750"/>
    </source>
</evidence>
<dbReference type="SUPFAM" id="SSF55729">
    <property type="entry name" value="Acyl-CoA N-acyltransferases (Nat)"/>
    <property type="match status" value="1"/>
</dbReference>
<gene>
    <name evidence="1" type="ORF">BU16DRAFT_449914</name>
</gene>
<dbReference type="CDD" id="cd04301">
    <property type="entry name" value="NAT_SF"/>
    <property type="match status" value="1"/>
</dbReference>
<dbReference type="InterPro" id="IPR016181">
    <property type="entry name" value="Acyl_CoA_acyltransferase"/>
</dbReference>
<accession>A0A6A6R901</accession>
<dbReference type="OrthoDB" id="3919855at2759"/>
<protein>
    <submittedName>
        <fullName evidence="1">Uncharacterized protein</fullName>
    </submittedName>
</protein>
<sequence length="546" mass="62118">MDSLDDSSGYDSEYDELSRFKWLEQMDGKVLWTSPDGLETTTIGQCSGELISRPAIRHIFHEEMDGPSTEISSLGFGLFDRYGRLKPEFKTHSVKKGSGVWQDELDSGDILLINVLHVKLSHRRRGLGRKMFVELFEKARKKTVGSFFAIVQPGYLTRESDEEMGDVSGEERKAFYHQAEDAACHFWRQLGFRRIGSSIWFGFASKPDHACHSLLASDDYDPPSPAYTPDPINEAIRSTISKTGDDECVEHLRLREVASGDPRWRAIDDKGNTFLHIAVTACKPKTLKWILQQNSDSDLLDFRNGDGLTPLEVLLELLEVKRTRGSFFRGKPWSDEFDGFSPAAVECLSLLKGITQDIEKLRLMYGCTCGICIGGFLSPRMSFALLCQAEINHDMLRSSINDFTSTGLEFVQYNQDDLQFLQPSVRASLARNQPMREGFINFFDHFATCIRSKMLPTEPFVMRAMQNSNEQPPVSQNFLERGGTIYSIGSVIFKKAMEQDMWAGDGEHWSDFEDDIRKLPYCRNDHEFAFVSGMCGFKRVSRMRYV</sequence>
<dbReference type="EMBL" id="MU004182">
    <property type="protein sequence ID" value="KAF2501208.1"/>
    <property type="molecule type" value="Genomic_DNA"/>
</dbReference>
<dbReference type="Proteomes" id="UP000799750">
    <property type="component" value="Unassembled WGS sequence"/>
</dbReference>